<dbReference type="SUPFAM" id="SSF88723">
    <property type="entry name" value="PIN domain-like"/>
    <property type="match status" value="1"/>
</dbReference>
<gene>
    <name evidence="2" type="ORF">EDD32_2947</name>
</gene>
<dbReference type="InterPro" id="IPR029060">
    <property type="entry name" value="PIN-like_dom_sf"/>
</dbReference>
<reference evidence="2 3" key="1">
    <citation type="submission" date="2018-11" db="EMBL/GenBank/DDBJ databases">
        <title>Sequencing the genomes of 1000 actinobacteria strains.</title>
        <authorList>
            <person name="Klenk H.-P."/>
        </authorList>
    </citation>
    <scope>NUCLEOTIDE SEQUENCE [LARGE SCALE GENOMIC DNA]</scope>
    <source>
        <strain evidence="2 3">DSM 14418</strain>
    </source>
</reference>
<dbReference type="Gene3D" id="3.40.50.1010">
    <property type="entry name" value="5'-nuclease"/>
    <property type="match status" value="1"/>
</dbReference>
<evidence type="ECO:0008006" key="4">
    <source>
        <dbReference type="Google" id="ProtNLM"/>
    </source>
</evidence>
<comment type="caution">
    <text evidence="2">The sequence shown here is derived from an EMBL/GenBank/DDBJ whole genome shotgun (WGS) entry which is preliminary data.</text>
</comment>
<feature type="region of interest" description="Disordered" evidence="1">
    <location>
        <begin position="1"/>
        <end position="25"/>
    </location>
</feature>
<dbReference type="Proteomes" id="UP000280726">
    <property type="component" value="Unassembled WGS sequence"/>
</dbReference>
<proteinExistence type="predicted"/>
<sequence length="164" mass="17742">MHASAVGLAPVAPRGSSPPVSSERGVSTLQRMARYAIDAPTLLHLVDAGLSVHPGHQLVAPRSIHSAALELLLREVRLGARSEKEALERHDRMTELKMRLLGDRVSRRTAWQIAREHDWDGLRDAEYLAIARLQADALVTVDADLAARAAGITRVATVQGLLAA</sequence>
<organism evidence="2 3">
    <name type="scientific">Georgenia muralis</name>
    <dbReference type="NCBI Taxonomy" id="154117"/>
    <lineage>
        <taxon>Bacteria</taxon>
        <taxon>Bacillati</taxon>
        <taxon>Actinomycetota</taxon>
        <taxon>Actinomycetes</taxon>
        <taxon>Micrococcales</taxon>
        <taxon>Bogoriellaceae</taxon>
        <taxon>Georgenia</taxon>
    </lineage>
</organism>
<keyword evidence="3" id="KW-1185">Reference proteome</keyword>
<evidence type="ECO:0000313" key="3">
    <source>
        <dbReference type="Proteomes" id="UP000280726"/>
    </source>
</evidence>
<name>A0A3N4ZB05_9MICO</name>
<dbReference type="AlphaFoldDB" id="A0A3N4ZB05"/>
<evidence type="ECO:0000256" key="1">
    <source>
        <dbReference type="SAM" id="MobiDB-lite"/>
    </source>
</evidence>
<evidence type="ECO:0000313" key="2">
    <source>
        <dbReference type="EMBL" id="RPF28420.1"/>
    </source>
</evidence>
<dbReference type="EMBL" id="RKRA01000001">
    <property type="protein sequence ID" value="RPF28420.1"/>
    <property type="molecule type" value="Genomic_DNA"/>
</dbReference>
<protein>
    <recommendedName>
        <fullName evidence="4">Nucleic acid-binding protein</fullName>
    </recommendedName>
</protein>
<accession>A0A3N4ZB05</accession>